<name>A0AA39VY09_ACESA</name>
<proteinExistence type="inferred from homology"/>
<keyword evidence="3" id="KW-0677">Repeat</keyword>
<dbReference type="SUPFAM" id="SSF52058">
    <property type="entry name" value="L domain-like"/>
    <property type="match status" value="1"/>
</dbReference>
<dbReference type="PRINTS" id="PR00019">
    <property type="entry name" value="LEURICHRPT"/>
</dbReference>
<dbReference type="EMBL" id="JAUESC010000004">
    <property type="protein sequence ID" value="KAK0596395.1"/>
    <property type="molecule type" value="Genomic_DNA"/>
</dbReference>
<dbReference type="Proteomes" id="UP001168877">
    <property type="component" value="Unassembled WGS sequence"/>
</dbReference>
<feature type="compositionally biased region" description="Basic and acidic residues" evidence="5">
    <location>
        <begin position="1"/>
        <end position="11"/>
    </location>
</feature>
<dbReference type="Gene3D" id="3.80.10.10">
    <property type="entry name" value="Ribonuclease Inhibitor"/>
    <property type="match status" value="1"/>
</dbReference>
<gene>
    <name evidence="6" type="ORF">LWI29_015306</name>
</gene>
<evidence type="ECO:0000256" key="3">
    <source>
        <dbReference type="ARBA" id="ARBA00022737"/>
    </source>
</evidence>
<evidence type="ECO:0000256" key="5">
    <source>
        <dbReference type="SAM" id="MobiDB-lite"/>
    </source>
</evidence>
<dbReference type="InterPro" id="IPR051502">
    <property type="entry name" value="RLP_Defense_Trigger"/>
</dbReference>
<sequence length="125" mass="14033">MALEHDEEHFEIPGPALDSSTSLRTGSIMHPIGLPMRKGETVEFMTKEMSYSYQGRILIDMSGIDLSCNKLTGEIRFQIGKFIEIRALNLSHNNLTGAIHSTFSNLKQMESLYLSHNNLNGRIPP</sequence>
<keyword evidence="4" id="KW-0675">Receptor</keyword>
<reference evidence="6" key="1">
    <citation type="journal article" date="2022" name="Plant J.">
        <title>Strategies of tolerance reflected in two North American maple genomes.</title>
        <authorList>
            <person name="McEvoy S.L."/>
            <person name="Sezen U.U."/>
            <person name="Trouern-Trend A."/>
            <person name="McMahon S.M."/>
            <person name="Schaberg P.G."/>
            <person name="Yang J."/>
            <person name="Wegrzyn J.L."/>
            <person name="Swenson N.G."/>
        </authorList>
    </citation>
    <scope>NUCLEOTIDE SEQUENCE</scope>
    <source>
        <strain evidence="6">NS2018</strain>
    </source>
</reference>
<keyword evidence="7" id="KW-1185">Reference proteome</keyword>
<dbReference type="PANTHER" id="PTHR48062:SF21">
    <property type="entry name" value="RECEPTOR-LIKE PROTEIN 12"/>
    <property type="match status" value="1"/>
</dbReference>
<feature type="region of interest" description="Disordered" evidence="5">
    <location>
        <begin position="1"/>
        <end position="23"/>
    </location>
</feature>
<protein>
    <submittedName>
        <fullName evidence="6">Uncharacterized protein</fullName>
    </submittedName>
</protein>
<evidence type="ECO:0000256" key="4">
    <source>
        <dbReference type="ARBA" id="ARBA00023170"/>
    </source>
</evidence>
<keyword evidence="2" id="KW-0433">Leucine-rich repeat</keyword>
<evidence type="ECO:0000256" key="1">
    <source>
        <dbReference type="ARBA" id="ARBA00009592"/>
    </source>
</evidence>
<dbReference type="AlphaFoldDB" id="A0AA39VY09"/>
<organism evidence="6 7">
    <name type="scientific">Acer saccharum</name>
    <name type="common">Sugar maple</name>
    <dbReference type="NCBI Taxonomy" id="4024"/>
    <lineage>
        <taxon>Eukaryota</taxon>
        <taxon>Viridiplantae</taxon>
        <taxon>Streptophyta</taxon>
        <taxon>Embryophyta</taxon>
        <taxon>Tracheophyta</taxon>
        <taxon>Spermatophyta</taxon>
        <taxon>Magnoliopsida</taxon>
        <taxon>eudicotyledons</taxon>
        <taxon>Gunneridae</taxon>
        <taxon>Pentapetalae</taxon>
        <taxon>rosids</taxon>
        <taxon>malvids</taxon>
        <taxon>Sapindales</taxon>
        <taxon>Sapindaceae</taxon>
        <taxon>Hippocastanoideae</taxon>
        <taxon>Acereae</taxon>
        <taxon>Acer</taxon>
    </lineage>
</organism>
<evidence type="ECO:0000256" key="2">
    <source>
        <dbReference type="ARBA" id="ARBA00022614"/>
    </source>
</evidence>
<dbReference type="PANTHER" id="PTHR48062">
    <property type="entry name" value="RECEPTOR-LIKE PROTEIN 14"/>
    <property type="match status" value="1"/>
</dbReference>
<comment type="caution">
    <text evidence="6">The sequence shown here is derived from an EMBL/GenBank/DDBJ whole genome shotgun (WGS) entry which is preliminary data.</text>
</comment>
<evidence type="ECO:0000313" key="7">
    <source>
        <dbReference type="Proteomes" id="UP001168877"/>
    </source>
</evidence>
<comment type="similarity">
    <text evidence="1">Belongs to the RLP family.</text>
</comment>
<reference evidence="6" key="2">
    <citation type="submission" date="2023-06" db="EMBL/GenBank/DDBJ databases">
        <authorList>
            <person name="Swenson N.G."/>
            <person name="Wegrzyn J.L."/>
            <person name="Mcevoy S.L."/>
        </authorList>
    </citation>
    <scope>NUCLEOTIDE SEQUENCE</scope>
    <source>
        <strain evidence="6">NS2018</strain>
        <tissue evidence="6">Leaf</tissue>
    </source>
</reference>
<accession>A0AA39VY09</accession>
<dbReference type="InterPro" id="IPR001611">
    <property type="entry name" value="Leu-rich_rpt"/>
</dbReference>
<dbReference type="InterPro" id="IPR032675">
    <property type="entry name" value="LRR_dom_sf"/>
</dbReference>
<dbReference type="Pfam" id="PF13855">
    <property type="entry name" value="LRR_8"/>
    <property type="match status" value="1"/>
</dbReference>
<evidence type="ECO:0000313" key="6">
    <source>
        <dbReference type="EMBL" id="KAK0596395.1"/>
    </source>
</evidence>